<reference evidence="1" key="1">
    <citation type="submission" date="2022-04" db="EMBL/GenBank/DDBJ databases">
        <title>Genome of the entomopathogenic fungus Entomophthora muscae.</title>
        <authorList>
            <person name="Elya C."/>
            <person name="Lovett B.R."/>
            <person name="Lee E."/>
            <person name="Macias A.M."/>
            <person name="Hajek A.E."/>
            <person name="De Bivort B.L."/>
            <person name="Kasson M.T."/>
            <person name="De Fine Licht H.H."/>
            <person name="Stajich J.E."/>
        </authorList>
    </citation>
    <scope>NUCLEOTIDE SEQUENCE</scope>
    <source>
        <strain evidence="1">Berkeley</strain>
    </source>
</reference>
<sequence>MEELQAQLTEQAALVRNLKAQKVDKSKIEEQVAKLLELKGKISALGGDSGSNKKGKQVQFTLKTPKVHSYNFDSYWSWG</sequence>
<protein>
    <submittedName>
        <fullName evidence="1">Uncharacterized protein</fullName>
    </submittedName>
</protein>
<proteinExistence type="predicted"/>
<organism evidence="1 2">
    <name type="scientific">Entomophthora muscae</name>
    <dbReference type="NCBI Taxonomy" id="34485"/>
    <lineage>
        <taxon>Eukaryota</taxon>
        <taxon>Fungi</taxon>
        <taxon>Fungi incertae sedis</taxon>
        <taxon>Zoopagomycota</taxon>
        <taxon>Entomophthoromycotina</taxon>
        <taxon>Entomophthoromycetes</taxon>
        <taxon>Entomophthorales</taxon>
        <taxon>Entomophthoraceae</taxon>
        <taxon>Entomophthora</taxon>
    </lineage>
</organism>
<keyword evidence="2" id="KW-1185">Reference proteome</keyword>
<comment type="caution">
    <text evidence="1">The sequence shown here is derived from an EMBL/GenBank/DDBJ whole genome shotgun (WGS) entry which is preliminary data.</text>
</comment>
<dbReference type="EMBL" id="QTSX02002132">
    <property type="protein sequence ID" value="KAJ9078966.1"/>
    <property type="molecule type" value="Genomic_DNA"/>
</dbReference>
<accession>A0ACC2TWV6</accession>
<evidence type="ECO:0000313" key="1">
    <source>
        <dbReference type="EMBL" id="KAJ9078966.1"/>
    </source>
</evidence>
<gene>
    <name evidence="1" type="ORF">DSO57_1001181</name>
</gene>
<dbReference type="Proteomes" id="UP001165960">
    <property type="component" value="Unassembled WGS sequence"/>
</dbReference>
<evidence type="ECO:0000313" key="2">
    <source>
        <dbReference type="Proteomes" id="UP001165960"/>
    </source>
</evidence>
<name>A0ACC2TWV6_9FUNG</name>